<dbReference type="Proteomes" id="UP001152759">
    <property type="component" value="Chromosome 2"/>
</dbReference>
<keyword evidence="3" id="KW-1185">Reference proteome</keyword>
<feature type="region of interest" description="Disordered" evidence="1">
    <location>
        <begin position="1"/>
        <end position="31"/>
    </location>
</feature>
<accession>A0A9P0A560</accession>
<protein>
    <submittedName>
        <fullName evidence="2">Uncharacterized protein</fullName>
    </submittedName>
</protein>
<dbReference type="EMBL" id="OU963863">
    <property type="protein sequence ID" value="CAH0384800.1"/>
    <property type="molecule type" value="Genomic_DNA"/>
</dbReference>
<evidence type="ECO:0000256" key="1">
    <source>
        <dbReference type="SAM" id="MobiDB-lite"/>
    </source>
</evidence>
<evidence type="ECO:0000313" key="2">
    <source>
        <dbReference type="EMBL" id="CAH0384800.1"/>
    </source>
</evidence>
<proteinExistence type="predicted"/>
<evidence type="ECO:0000313" key="3">
    <source>
        <dbReference type="Proteomes" id="UP001152759"/>
    </source>
</evidence>
<gene>
    <name evidence="2" type="ORF">BEMITA_LOCUS4093</name>
</gene>
<reference evidence="2" key="1">
    <citation type="submission" date="2021-12" db="EMBL/GenBank/DDBJ databases">
        <authorList>
            <person name="King R."/>
        </authorList>
    </citation>
    <scope>NUCLEOTIDE SEQUENCE</scope>
</reference>
<sequence length="234" mass="27443">MRLVKQRKSLRVRNLDKRKKQNENRRQRRRHSELLPNSIRCIVVGPSNCGKTNVMVCLLQHPNGLKFGNLYLYSKTPFQPKYEELRQIFDGIDGLGYKVYSDTAEIVPPNDAASDSVFIFDDVACDKQNAMREYFSMGKHSSVDSFYLCQTYSRIPKQLIRDNANLLVVFKQDNTNLRHIYDDHVNTNFTFEDFRHICSVCWQDKYGFLVIDKDSNKNEGRYRKGFDTFIEQDG</sequence>
<dbReference type="AlphaFoldDB" id="A0A9P0A560"/>
<name>A0A9P0A560_BEMTA</name>
<organism evidence="2 3">
    <name type="scientific">Bemisia tabaci</name>
    <name type="common">Sweetpotato whitefly</name>
    <name type="synonym">Aleurodes tabaci</name>
    <dbReference type="NCBI Taxonomy" id="7038"/>
    <lineage>
        <taxon>Eukaryota</taxon>
        <taxon>Metazoa</taxon>
        <taxon>Ecdysozoa</taxon>
        <taxon>Arthropoda</taxon>
        <taxon>Hexapoda</taxon>
        <taxon>Insecta</taxon>
        <taxon>Pterygota</taxon>
        <taxon>Neoptera</taxon>
        <taxon>Paraneoptera</taxon>
        <taxon>Hemiptera</taxon>
        <taxon>Sternorrhyncha</taxon>
        <taxon>Aleyrodoidea</taxon>
        <taxon>Aleyrodidae</taxon>
        <taxon>Aleyrodinae</taxon>
        <taxon>Bemisia</taxon>
    </lineage>
</organism>